<dbReference type="PROSITE" id="PS51186">
    <property type="entry name" value="GNAT"/>
    <property type="match status" value="1"/>
</dbReference>
<dbReference type="InterPro" id="IPR010313">
    <property type="entry name" value="Glycine_N-acyltransferase"/>
</dbReference>
<evidence type="ECO:0000256" key="1">
    <source>
        <dbReference type="RuleBase" id="RU368002"/>
    </source>
</evidence>
<reference evidence="3 4" key="1">
    <citation type="submission" date="2019-01" db="EMBL/GenBank/DDBJ databases">
        <title>A draft genome assembly of the solar-powered sea slug Elysia chlorotica.</title>
        <authorList>
            <person name="Cai H."/>
            <person name="Li Q."/>
            <person name="Fang X."/>
            <person name="Li J."/>
            <person name="Curtis N.E."/>
            <person name="Altenburger A."/>
            <person name="Shibata T."/>
            <person name="Feng M."/>
            <person name="Maeda T."/>
            <person name="Schwartz J.A."/>
            <person name="Shigenobu S."/>
            <person name="Lundholm N."/>
            <person name="Nishiyama T."/>
            <person name="Yang H."/>
            <person name="Hasebe M."/>
            <person name="Li S."/>
            <person name="Pierce S.K."/>
            <person name="Wang J."/>
        </authorList>
    </citation>
    <scope>NUCLEOTIDE SEQUENCE [LARGE SCALE GENOMIC DNA]</scope>
    <source>
        <strain evidence="3">EC2010</strain>
        <tissue evidence="3">Whole organism of an adult</tissue>
    </source>
</reference>
<dbReference type="GO" id="GO:0047961">
    <property type="term" value="F:glycine N-acyltransferase activity"/>
    <property type="evidence" value="ECO:0007669"/>
    <property type="project" value="InterPro"/>
</dbReference>
<dbReference type="InterPro" id="IPR000182">
    <property type="entry name" value="GNAT_dom"/>
</dbReference>
<feature type="domain" description="N-acetyltransferase" evidence="2">
    <location>
        <begin position="142"/>
        <end position="290"/>
    </location>
</feature>
<keyword evidence="1" id="KW-0808">Transferase</keyword>
<dbReference type="EC" id="2.3.1.-" evidence="1"/>
<evidence type="ECO:0000313" key="4">
    <source>
        <dbReference type="Proteomes" id="UP000271974"/>
    </source>
</evidence>
<dbReference type="CDD" id="cd04301">
    <property type="entry name" value="NAT_SF"/>
    <property type="match status" value="1"/>
</dbReference>
<dbReference type="Pfam" id="PF08445">
    <property type="entry name" value="FR47"/>
    <property type="match status" value="1"/>
</dbReference>
<dbReference type="GO" id="GO:0005739">
    <property type="term" value="C:mitochondrion"/>
    <property type="evidence" value="ECO:0007669"/>
    <property type="project" value="InterPro"/>
</dbReference>
<dbReference type="PANTHER" id="PTHR15298:SF1">
    <property type="entry name" value="GLYCINE N-ACYLTRANSFERASE-LIKE PROTEIN"/>
    <property type="match status" value="1"/>
</dbReference>
<dbReference type="SUPFAM" id="SSF55729">
    <property type="entry name" value="Acyl-CoA N-acyltransferases (Nat)"/>
    <property type="match status" value="1"/>
</dbReference>
<dbReference type="EMBL" id="RQTK01001276">
    <property type="protein sequence ID" value="RUS71082.1"/>
    <property type="molecule type" value="Genomic_DNA"/>
</dbReference>
<comment type="similarity">
    <text evidence="1">Belongs to the glycine N-acyltransferase family.</text>
</comment>
<dbReference type="Proteomes" id="UP000271974">
    <property type="component" value="Unassembled WGS sequence"/>
</dbReference>
<dbReference type="InterPro" id="IPR016181">
    <property type="entry name" value="Acyl_CoA_acyltransferase"/>
</dbReference>
<keyword evidence="1" id="KW-0012">Acyltransferase</keyword>
<evidence type="ECO:0000259" key="2">
    <source>
        <dbReference type="PROSITE" id="PS51186"/>
    </source>
</evidence>
<accession>A0A433SPC7</accession>
<protein>
    <recommendedName>
        <fullName evidence="1">Glycine N-acyltransferase-like protein</fullName>
        <ecNumber evidence="1">2.3.1.-</ecNumber>
    </recommendedName>
</protein>
<name>A0A433SPC7_ELYCH</name>
<dbReference type="Gene3D" id="3.40.630.30">
    <property type="match status" value="1"/>
</dbReference>
<dbReference type="AlphaFoldDB" id="A0A433SPC7"/>
<organism evidence="3 4">
    <name type="scientific">Elysia chlorotica</name>
    <name type="common">Eastern emerald elysia</name>
    <name type="synonym">Sea slug</name>
    <dbReference type="NCBI Taxonomy" id="188477"/>
    <lineage>
        <taxon>Eukaryota</taxon>
        <taxon>Metazoa</taxon>
        <taxon>Spiralia</taxon>
        <taxon>Lophotrochozoa</taxon>
        <taxon>Mollusca</taxon>
        <taxon>Gastropoda</taxon>
        <taxon>Heterobranchia</taxon>
        <taxon>Euthyneura</taxon>
        <taxon>Panpulmonata</taxon>
        <taxon>Sacoglossa</taxon>
        <taxon>Placobranchoidea</taxon>
        <taxon>Plakobranchidae</taxon>
        <taxon>Elysia</taxon>
    </lineage>
</organism>
<dbReference type="InterPro" id="IPR013653">
    <property type="entry name" value="GCN5-like_dom"/>
</dbReference>
<dbReference type="PANTHER" id="PTHR15298">
    <property type="entry name" value="L-COA N-ACYLTRANSFERASE-RELATED"/>
    <property type="match status" value="1"/>
</dbReference>
<proteinExistence type="inferred from homology"/>
<gene>
    <name evidence="3" type="ORF">EGW08_021160</name>
</gene>
<comment type="caution">
    <text evidence="3">The sequence shown here is derived from an EMBL/GenBank/DDBJ whole genome shotgun (WGS) entry which is preliminary data.</text>
</comment>
<evidence type="ECO:0000313" key="3">
    <source>
        <dbReference type="EMBL" id="RUS71082.1"/>
    </source>
</evidence>
<sequence length="302" mass="34293">MEPTLHAVKEDELPAVKDWLEKFMPRSAKLYCTIRETLQGRWTGTTFCTLGWPNILAVGEMEAKPESPCYIYHSEPRTTSVFSPDPDHLEKLLMWPGFLDWSQPIIFQAVCSGCTPSILKLAKAKGGDCLVYANVINEARETELPPRPVPEGFYLSNLDPDLHTDYAISTWPHSRNHTDRYIRQLLRKFPSVGLFDKDGECIGLEIGNEYGAIGMLHVREEYRGRGLGKIITSQLAQKYFCDGLNVIAFVIKDNKPSRRMHTSCGFKEVGFADWVLYNNGSFEDLKKKMGYNGPTYGKLEEK</sequence>
<keyword evidence="4" id="KW-1185">Reference proteome</keyword>
<dbReference type="OrthoDB" id="6141385at2759"/>